<reference evidence="1" key="1">
    <citation type="journal article" date="2020" name="mSystems">
        <title>Genome- and Community-Level Interaction Insights into Carbon Utilization and Element Cycling Functions of Hydrothermarchaeota in Hydrothermal Sediment.</title>
        <authorList>
            <person name="Zhou Z."/>
            <person name="Liu Y."/>
            <person name="Xu W."/>
            <person name="Pan J."/>
            <person name="Luo Z.H."/>
            <person name="Li M."/>
        </authorList>
    </citation>
    <scope>NUCLEOTIDE SEQUENCE [LARGE SCALE GENOMIC DNA]</scope>
    <source>
        <strain evidence="1">HyVt-19</strain>
    </source>
</reference>
<accession>A0A7C0WUV6</accession>
<dbReference type="EMBL" id="DQZW01000234">
    <property type="protein sequence ID" value="HDL90232.1"/>
    <property type="molecule type" value="Genomic_DNA"/>
</dbReference>
<gene>
    <name evidence="1" type="ORF">ENG14_04955</name>
</gene>
<dbReference type="AlphaFoldDB" id="A0A7C0WUV6"/>
<evidence type="ECO:0000313" key="1">
    <source>
        <dbReference type="EMBL" id="HDL90232.1"/>
    </source>
</evidence>
<name>A0A7C0WUV6_9BACT</name>
<protein>
    <submittedName>
        <fullName evidence="1">Universal stress protein</fullName>
    </submittedName>
</protein>
<dbReference type="SUPFAM" id="SSF52402">
    <property type="entry name" value="Adenine nucleotide alpha hydrolases-like"/>
    <property type="match status" value="1"/>
</dbReference>
<sequence>MVRTLVAVSPDIESSIALRLACELAHFCEMSIQAIYAKEPEVPGGYTDFGWARRTWERTLIEKFEREISQLIKTEERFCPVTIQPIVTTSERDKAVLERLRTGEYDLFVEGALSPEMEVVKERLDSKLYQNAPVPVVLVRNLMKVDRVMVVLDRDFLSDQVSEVLKSLFEKKDLQMDVCFLKAEVGDNAATIEALRSLGFSVRNVYRYPGSELPSEYPLIITEFNRHKGYSESYFRVLENVNASVLFAWSE</sequence>
<dbReference type="Gene3D" id="3.40.50.12370">
    <property type="match status" value="1"/>
</dbReference>
<organism evidence="1">
    <name type="scientific">Thermodesulforhabdus norvegica</name>
    <dbReference type="NCBI Taxonomy" id="39841"/>
    <lineage>
        <taxon>Bacteria</taxon>
        <taxon>Pseudomonadati</taxon>
        <taxon>Thermodesulfobacteriota</taxon>
        <taxon>Syntrophobacteria</taxon>
        <taxon>Syntrophobacterales</taxon>
        <taxon>Thermodesulforhabdaceae</taxon>
        <taxon>Thermodesulforhabdus</taxon>
    </lineage>
</organism>
<comment type="caution">
    <text evidence="1">The sequence shown here is derived from an EMBL/GenBank/DDBJ whole genome shotgun (WGS) entry which is preliminary data.</text>
</comment>
<dbReference type="Proteomes" id="UP000886355">
    <property type="component" value="Unassembled WGS sequence"/>
</dbReference>
<proteinExistence type="predicted"/>